<reference evidence="1 2" key="1">
    <citation type="submission" date="2013-02" db="EMBL/GenBank/DDBJ databases">
        <title>The Genome Sequence of Plasmodium falciparum UGT5.1.</title>
        <authorList>
            <consortium name="The Broad Institute Genome Sequencing Platform"/>
            <consortium name="The Broad Institute Genome Sequencing Center for Infectious Disease"/>
            <person name="Neafsey D."/>
            <person name="Cheeseman I."/>
            <person name="Volkman S."/>
            <person name="Adams J."/>
            <person name="Walker B."/>
            <person name="Young S.K."/>
            <person name="Zeng Q."/>
            <person name="Gargeya S."/>
            <person name="Fitzgerald M."/>
            <person name="Haas B."/>
            <person name="Abouelleil A."/>
            <person name="Alvarado L."/>
            <person name="Arachchi H.M."/>
            <person name="Berlin A.M."/>
            <person name="Chapman S.B."/>
            <person name="Dewar J."/>
            <person name="Goldberg J."/>
            <person name="Griggs A."/>
            <person name="Gujja S."/>
            <person name="Hansen M."/>
            <person name="Howarth C."/>
            <person name="Imamovic A."/>
            <person name="Larimer J."/>
            <person name="McCowan C."/>
            <person name="Murphy C."/>
            <person name="Neiman D."/>
            <person name="Pearson M."/>
            <person name="Priest M."/>
            <person name="Roberts A."/>
            <person name="Saif S."/>
            <person name="Shea T."/>
            <person name="Sisk P."/>
            <person name="Sykes S."/>
            <person name="Wortman J."/>
            <person name="Nusbaum C."/>
            <person name="Birren B."/>
        </authorList>
    </citation>
    <scope>NUCLEOTIDE SEQUENCE [LARGE SCALE GENOMIC DNA]</scope>
    <source>
        <strain evidence="1 2">UGT5.1</strain>
    </source>
</reference>
<dbReference type="GO" id="GO:0006413">
    <property type="term" value="P:translational initiation"/>
    <property type="evidence" value="ECO:0007669"/>
    <property type="project" value="InterPro"/>
</dbReference>
<evidence type="ECO:0008006" key="3">
    <source>
        <dbReference type="Google" id="ProtNLM"/>
    </source>
</evidence>
<sequence>MNTCIDFHKKKKKLLIHPIHLLNYVYNYNRLFCCHLVNLPLYKKRSHLKNEKDNLKRYKNYETHLKCLNYDFLTHTNTFYNIRKKFTTFININERQNHIANIKNNIQSNHKKENNILTNNIINNNNIYMNNSHKIHGLLNKQIAQIKNSTHTHPRSYNFDPCTKTKKIQVYYNCEMNDVIRKINYIKKFLSAGSPVDIFLIYNTHDHIKTRNIKMKKQTKISKNKISNIEDEQQEEPHNHYDRQIFKNYESNKITKFLHTQKLNETKYSLHLYIKINFILNHIRNISIVDEIFRHIQNKNHIILIKAYPKSYINKYIYIYIYILYSLL</sequence>
<evidence type="ECO:0000313" key="1">
    <source>
        <dbReference type="EMBL" id="EWC76198.1"/>
    </source>
</evidence>
<dbReference type="OrthoDB" id="375742at2759"/>
<dbReference type="SUPFAM" id="SSF55200">
    <property type="entry name" value="Translation initiation factor IF3, C-terminal domain"/>
    <property type="match status" value="1"/>
</dbReference>
<protein>
    <recommendedName>
        <fullName evidence="3">Translation initiation factor IF-3</fullName>
    </recommendedName>
</protein>
<accession>W7JMD4</accession>
<organism evidence="1 2">
    <name type="scientific">Plasmodium falciparum UGT5.1</name>
    <dbReference type="NCBI Taxonomy" id="1237627"/>
    <lineage>
        <taxon>Eukaryota</taxon>
        <taxon>Sar</taxon>
        <taxon>Alveolata</taxon>
        <taxon>Apicomplexa</taxon>
        <taxon>Aconoidasida</taxon>
        <taxon>Haemosporida</taxon>
        <taxon>Plasmodiidae</taxon>
        <taxon>Plasmodium</taxon>
        <taxon>Plasmodium (Laverania)</taxon>
    </lineage>
</organism>
<dbReference type="Proteomes" id="UP000030697">
    <property type="component" value="Unassembled WGS sequence"/>
</dbReference>
<evidence type="ECO:0000313" key="2">
    <source>
        <dbReference type="Proteomes" id="UP000030697"/>
    </source>
</evidence>
<dbReference type="InterPro" id="IPR036788">
    <property type="entry name" value="T_IF-3_C_sf"/>
</dbReference>
<dbReference type="EMBL" id="KE124594">
    <property type="protein sequence ID" value="EWC76198.1"/>
    <property type="molecule type" value="Genomic_DNA"/>
</dbReference>
<dbReference type="AlphaFoldDB" id="W7JMD4"/>
<gene>
    <name evidence="1" type="ORF">C923_03125</name>
</gene>
<proteinExistence type="predicted"/>
<name>W7JMD4_PLAFA</name>